<proteinExistence type="predicted"/>
<organism evidence="9 10">
    <name type="scientific">Flavobacterium silvaticum</name>
    <dbReference type="NCBI Taxonomy" id="1852020"/>
    <lineage>
        <taxon>Bacteria</taxon>
        <taxon>Pseudomonadati</taxon>
        <taxon>Bacteroidota</taxon>
        <taxon>Flavobacteriia</taxon>
        <taxon>Flavobacteriales</taxon>
        <taxon>Flavobacteriaceae</taxon>
        <taxon>Flavobacterium</taxon>
    </lineage>
</organism>
<evidence type="ECO:0000313" key="9">
    <source>
        <dbReference type="EMBL" id="NMH27181.1"/>
    </source>
</evidence>
<dbReference type="NCBIfam" id="TIGR00360">
    <property type="entry name" value="ComEC_N-term"/>
    <property type="match status" value="1"/>
</dbReference>
<comment type="caution">
    <text evidence="9">The sequence shown here is derived from an EMBL/GenBank/DDBJ whole genome shotgun (WGS) entry which is preliminary data.</text>
</comment>
<dbReference type="PANTHER" id="PTHR30619">
    <property type="entry name" value="DNA INTERNALIZATION/COMPETENCE PROTEIN COMEC/REC2"/>
    <property type="match status" value="1"/>
</dbReference>
<feature type="transmembrane region" description="Helical" evidence="6">
    <location>
        <begin position="353"/>
        <end position="372"/>
    </location>
</feature>
<evidence type="ECO:0000256" key="2">
    <source>
        <dbReference type="ARBA" id="ARBA00022475"/>
    </source>
</evidence>
<feature type="transmembrane region" description="Helical" evidence="6">
    <location>
        <begin position="474"/>
        <end position="495"/>
    </location>
</feature>
<accession>A0A972FJM4</accession>
<evidence type="ECO:0000256" key="5">
    <source>
        <dbReference type="ARBA" id="ARBA00023136"/>
    </source>
</evidence>
<evidence type="ECO:0000256" key="4">
    <source>
        <dbReference type="ARBA" id="ARBA00022989"/>
    </source>
</evidence>
<keyword evidence="2" id="KW-1003">Cell membrane</keyword>
<feature type="transmembrane region" description="Helical" evidence="6">
    <location>
        <begin position="384"/>
        <end position="404"/>
    </location>
</feature>
<evidence type="ECO:0000256" key="6">
    <source>
        <dbReference type="SAM" id="Phobius"/>
    </source>
</evidence>
<keyword evidence="10" id="KW-1185">Reference proteome</keyword>
<feature type="transmembrane region" description="Helical" evidence="6">
    <location>
        <begin position="31"/>
        <end position="49"/>
    </location>
</feature>
<protein>
    <submittedName>
        <fullName evidence="9">ComEC family competence protein</fullName>
    </submittedName>
</protein>
<dbReference type="EMBL" id="JAAMPU010000099">
    <property type="protein sequence ID" value="NMH27181.1"/>
    <property type="molecule type" value="Genomic_DNA"/>
</dbReference>
<keyword evidence="5 6" id="KW-0472">Membrane</keyword>
<dbReference type="InterPro" id="IPR004477">
    <property type="entry name" value="ComEC_N"/>
</dbReference>
<evidence type="ECO:0000259" key="7">
    <source>
        <dbReference type="Pfam" id="PF03772"/>
    </source>
</evidence>
<evidence type="ECO:0000313" key="10">
    <source>
        <dbReference type="Proteomes" id="UP000712080"/>
    </source>
</evidence>
<dbReference type="InterPro" id="IPR025405">
    <property type="entry name" value="DUF4131"/>
</dbReference>
<dbReference type="InterPro" id="IPR052159">
    <property type="entry name" value="Competence_DNA_uptake"/>
</dbReference>
<dbReference type="GO" id="GO:0005886">
    <property type="term" value="C:plasma membrane"/>
    <property type="evidence" value="ECO:0007669"/>
    <property type="project" value="UniProtKB-SubCell"/>
</dbReference>
<dbReference type="PANTHER" id="PTHR30619:SF1">
    <property type="entry name" value="RECOMBINATION PROTEIN 2"/>
    <property type="match status" value="1"/>
</dbReference>
<evidence type="ECO:0000259" key="8">
    <source>
        <dbReference type="Pfam" id="PF13567"/>
    </source>
</evidence>
<dbReference type="RefSeq" id="WP_169526188.1">
    <property type="nucleotide sequence ID" value="NZ_JAAMPU010000099.1"/>
</dbReference>
<dbReference type="Pfam" id="PF13567">
    <property type="entry name" value="DUF4131"/>
    <property type="match status" value="1"/>
</dbReference>
<feature type="domain" description="ComEC/Rec2-related protein" evidence="7">
    <location>
        <begin position="228"/>
        <end position="497"/>
    </location>
</feature>
<feature type="transmembrane region" description="Helical" evidence="6">
    <location>
        <begin position="410"/>
        <end position="438"/>
    </location>
</feature>
<name>A0A972FJM4_9FLAO</name>
<keyword evidence="4 6" id="KW-1133">Transmembrane helix</keyword>
<evidence type="ECO:0000256" key="1">
    <source>
        <dbReference type="ARBA" id="ARBA00004651"/>
    </source>
</evidence>
<feature type="transmembrane region" description="Helical" evidence="6">
    <location>
        <begin position="282"/>
        <end position="305"/>
    </location>
</feature>
<feature type="transmembrane region" description="Helical" evidence="6">
    <location>
        <begin position="246"/>
        <end position="270"/>
    </location>
</feature>
<reference evidence="9" key="1">
    <citation type="submission" date="2020-02" db="EMBL/GenBank/DDBJ databases">
        <title>Flavobacterium sp. genome.</title>
        <authorList>
            <person name="Jung H.S."/>
            <person name="Baek J.H."/>
            <person name="Jeon C.O."/>
        </authorList>
    </citation>
    <scope>NUCLEOTIDE SEQUENCE</scope>
    <source>
        <strain evidence="9">SE-s28</strain>
    </source>
</reference>
<sequence>MTIFNYPLPKLCLAVIFGILCYNGKDIAMTIVFGALLLGVSILGLSYFYKRDKNIHFSFCCLLVAFISGFSTAAIHDPARQITHYKNIISDNMAVVHGVVSDRLRPGIMAERYYLQIEGIDTVKAVGKLLLYVKDAETRKLQTGERIAFRSEIKPIRKPLNPGQFDYATYLSHKKVFASASVNRDELIRIGSNKKDIFYYADRLRNTIDNRLSKSNLKKEELAVLNALILGQQQDISKDILTDYQFAGAVHILSVSGLHVGFLMLFLRFLFNLLPQSKFNRFLALISTLMILWLFAVVAGLSASVVRSVVMFSFLSLALYSNRDYSGFHGLFISMLLILWVEPDFLYDAGFQLSYLALLAILWFQPILNKIWKPKNVMLRNMRDLASVSIAAQLGTLPLSLYYFHQFPGLFLITNLVIIPAVGIIMAIGSLTVVWAIFSAVPEAIIWLTQNSIGFLNKTIRLIASIDSARFTEIFFPASLLIVAYIFLLFMVWWLEKPKRFKLMLGLSSLVVFQIVLITDLAEDSNKEELIVFHSSRKSILAEWQGSNVIFYADSCVPPNLLSDYSKLHQRLSTTIRTIPNCLISGKSKILIIDSLGNYPTYPKPDILLITGSPKINIDRMLEKLRPYQLIVDGGNYPGFVKNAKQSCRKQKIPFHATAEKGSFMLSF</sequence>
<dbReference type="Pfam" id="PF03772">
    <property type="entry name" value="Competence"/>
    <property type="match status" value="1"/>
</dbReference>
<gene>
    <name evidence="9" type="ORF">G6047_03985</name>
</gene>
<dbReference type="AlphaFoldDB" id="A0A972FJM4"/>
<feature type="domain" description="DUF4131" evidence="8">
    <location>
        <begin position="33"/>
        <end position="187"/>
    </location>
</feature>
<dbReference type="Proteomes" id="UP000712080">
    <property type="component" value="Unassembled WGS sequence"/>
</dbReference>
<comment type="subcellular location">
    <subcellularLocation>
        <location evidence="1">Cell membrane</location>
        <topology evidence="1">Multi-pass membrane protein</topology>
    </subcellularLocation>
</comment>
<keyword evidence="3 6" id="KW-0812">Transmembrane</keyword>
<feature type="transmembrane region" description="Helical" evidence="6">
    <location>
        <begin position="55"/>
        <end position="76"/>
    </location>
</feature>
<evidence type="ECO:0000256" key="3">
    <source>
        <dbReference type="ARBA" id="ARBA00022692"/>
    </source>
</evidence>